<keyword evidence="4 5" id="KW-0720">Serine protease</keyword>
<organism evidence="9 10">
    <name type="scientific">Anaeromyces robustus</name>
    <dbReference type="NCBI Taxonomy" id="1754192"/>
    <lineage>
        <taxon>Eukaryota</taxon>
        <taxon>Fungi</taxon>
        <taxon>Fungi incertae sedis</taxon>
        <taxon>Chytridiomycota</taxon>
        <taxon>Chytridiomycota incertae sedis</taxon>
        <taxon>Neocallimastigomycetes</taxon>
        <taxon>Neocallimastigales</taxon>
        <taxon>Neocallimastigaceae</taxon>
        <taxon>Anaeromyces</taxon>
    </lineage>
</organism>
<feature type="domain" description="Peptidase S8/S53" evidence="8">
    <location>
        <begin position="266"/>
        <end position="525"/>
    </location>
</feature>
<dbReference type="PROSITE" id="PS51892">
    <property type="entry name" value="SUBTILASE"/>
    <property type="match status" value="1"/>
</dbReference>
<feature type="active site" description="Charge relay system" evidence="5">
    <location>
        <position position="275"/>
    </location>
</feature>
<evidence type="ECO:0000259" key="8">
    <source>
        <dbReference type="Pfam" id="PF00082"/>
    </source>
</evidence>
<keyword evidence="2 5" id="KW-0645">Protease</keyword>
<evidence type="ECO:0000256" key="1">
    <source>
        <dbReference type="ARBA" id="ARBA00011073"/>
    </source>
</evidence>
<evidence type="ECO:0000313" key="10">
    <source>
        <dbReference type="Proteomes" id="UP000193944"/>
    </source>
</evidence>
<dbReference type="Gene3D" id="3.40.50.200">
    <property type="entry name" value="Peptidase S8/S53 domain"/>
    <property type="match status" value="1"/>
</dbReference>
<dbReference type="PANTHER" id="PTHR43806:SF66">
    <property type="entry name" value="SERIN ENDOPEPTIDASE"/>
    <property type="match status" value="1"/>
</dbReference>
<comment type="similarity">
    <text evidence="1 5">Belongs to the peptidase S8 family.</text>
</comment>
<feature type="signal peptide" evidence="7">
    <location>
        <begin position="1"/>
        <end position="22"/>
    </location>
</feature>
<dbReference type="AlphaFoldDB" id="A0A1Y1WVU9"/>
<dbReference type="InterPro" id="IPR000209">
    <property type="entry name" value="Peptidase_S8/S53_dom"/>
</dbReference>
<name>A0A1Y1WVU9_9FUNG</name>
<feature type="active site" description="Charge relay system" evidence="5">
    <location>
        <position position="490"/>
    </location>
</feature>
<dbReference type="Proteomes" id="UP000193944">
    <property type="component" value="Unassembled WGS sequence"/>
</dbReference>
<dbReference type="GO" id="GO:0005615">
    <property type="term" value="C:extracellular space"/>
    <property type="evidence" value="ECO:0007669"/>
    <property type="project" value="TreeGrafter"/>
</dbReference>
<feature type="active site" description="Charge relay system" evidence="5">
    <location>
        <position position="328"/>
    </location>
</feature>
<keyword evidence="7" id="KW-0732">Signal</keyword>
<dbReference type="GO" id="GO:0004252">
    <property type="term" value="F:serine-type endopeptidase activity"/>
    <property type="evidence" value="ECO:0007669"/>
    <property type="project" value="UniProtKB-UniRule"/>
</dbReference>
<dbReference type="Pfam" id="PF00082">
    <property type="entry name" value="Peptidase_S8"/>
    <property type="match status" value="1"/>
</dbReference>
<sequence length="891" mass="102384">MNNYFLLFKVILLLNCFIGVHAENTNNSNYIVALLRNETDKNYYDENKETQNKIDKFINDKMNDIYDIINEHQNTYILNNGKQDDKLEELNFNPLKNHHSNKTKKLLFINERNKNSKRTINFSSNNSTIEYVPFESKLVRRVSPIANYYAISAYLSKEVAEKISHMENILYCEKSQKIKVSKKVPNNSNKNLNKNEKLNIKKNKRDNKNSTPLHYNINKIKNETNWSGVNVQQIDYEPNHLSLISQSPLVDMNQYDNNFYYPSSAGKGIDIYLIDEGLITSHNDFDTYKGTPDERTITCDALLYENEEHYPSDEKELDCTEIEEYPQHGIMVTSMAGGSLYGIAKKANLHMIAIDHSIESIIKAMNYVIKNGKPHKTIVNISFNLLYYSKSLEQKLTELINKGFIVIVTAGDDDSNCCVGKEDNNFIGFSGYRKAITVGAVSSTIYGDGYYKFENTNFGECVDIFGPGDVTFPYIIDDIMDETDYTEDVSSAAPIVAGVAATIMSEHPEIEYDNELMRKTLIEMSIKDVILDLESSSNTPNRFINNGKRSIVTKDDNDDDDDDDDDNNNNNNIECGIGSSTNATCSKGCCSKDGKCIQFEYYPLDECLIENGCQSEFGYCTTIDKTIEECENELKEKEKCLVDTSPKMGSIELFKNCSGFNIWYCKEYYMKLINNMSVCSLAKKYKSFGYIDNLNQENYSNAVEICKNNFVTVYNDCEEKKKYYEECLNLNYSIVNEYKKLKNDDKLFENDDKFIHICNNLKSKKCSSLYNEKENGLKENLHSCYTLNDVIDYLPQDETTQYSFNLDHYYEYYNAFIELCNTSNIEFEESTNITTLEEPNITSVLVDEANETINPSKNNKKCKNIKKIKTIKKTIKKTIASQKTIKESKKN</sequence>
<dbReference type="InterPro" id="IPR050131">
    <property type="entry name" value="Peptidase_S8_subtilisin-like"/>
</dbReference>
<dbReference type="PANTHER" id="PTHR43806">
    <property type="entry name" value="PEPTIDASE S8"/>
    <property type="match status" value="1"/>
</dbReference>
<keyword evidence="10" id="KW-1185">Reference proteome</keyword>
<dbReference type="GO" id="GO:0006508">
    <property type="term" value="P:proteolysis"/>
    <property type="evidence" value="ECO:0007669"/>
    <property type="project" value="UniProtKB-KW"/>
</dbReference>
<dbReference type="STRING" id="1754192.A0A1Y1WVU9"/>
<evidence type="ECO:0000256" key="7">
    <source>
        <dbReference type="SAM" id="SignalP"/>
    </source>
</evidence>
<dbReference type="EMBL" id="MCFG01000240">
    <property type="protein sequence ID" value="ORX77643.1"/>
    <property type="molecule type" value="Genomic_DNA"/>
</dbReference>
<reference evidence="9 10" key="2">
    <citation type="submission" date="2016-08" db="EMBL/GenBank/DDBJ databases">
        <title>Pervasive Adenine N6-methylation of Active Genes in Fungi.</title>
        <authorList>
            <consortium name="DOE Joint Genome Institute"/>
            <person name="Mondo S.J."/>
            <person name="Dannebaum R.O."/>
            <person name="Kuo R.C."/>
            <person name="Labutti K."/>
            <person name="Haridas S."/>
            <person name="Kuo A."/>
            <person name="Salamov A."/>
            <person name="Ahrendt S.R."/>
            <person name="Lipzen A."/>
            <person name="Sullivan W."/>
            <person name="Andreopoulos W.B."/>
            <person name="Clum A."/>
            <person name="Lindquist E."/>
            <person name="Daum C."/>
            <person name="Ramamoorthy G.K."/>
            <person name="Gryganskyi A."/>
            <person name="Culley D."/>
            <person name="Magnuson J.K."/>
            <person name="James T.Y."/>
            <person name="O'Malley M.A."/>
            <person name="Stajich J.E."/>
            <person name="Spatafora J.W."/>
            <person name="Visel A."/>
            <person name="Grigoriev I.V."/>
        </authorList>
    </citation>
    <scope>NUCLEOTIDE SEQUENCE [LARGE SCALE GENOMIC DNA]</scope>
    <source>
        <strain evidence="9 10">S4</strain>
    </source>
</reference>
<dbReference type="InterPro" id="IPR036852">
    <property type="entry name" value="Peptidase_S8/S53_dom_sf"/>
</dbReference>
<dbReference type="InterPro" id="IPR015500">
    <property type="entry name" value="Peptidase_S8_subtilisin-rel"/>
</dbReference>
<evidence type="ECO:0000313" key="9">
    <source>
        <dbReference type="EMBL" id="ORX77643.1"/>
    </source>
</evidence>
<evidence type="ECO:0000256" key="5">
    <source>
        <dbReference type="PROSITE-ProRule" id="PRU01240"/>
    </source>
</evidence>
<dbReference type="PRINTS" id="PR00723">
    <property type="entry name" value="SUBTILISIN"/>
</dbReference>
<keyword evidence="3 5" id="KW-0378">Hydrolase</keyword>
<comment type="caution">
    <text evidence="9">The sequence shown here is derived from an EMBL/GenBank/DDBJ whole genome shotgun (WGS) entry which is preliminary data.</text>
</comment>
<proteinExistence type="inferred from homology"/>
<evidence type="ECO:0000256" key="4">
    <source>
        <dbReference type="ARBA" id="ARBA00022825"/>
    </source>
</evidence>
<dbReference type="SUPFAM" id="SSF52743">
    <property type="entry name" value="Subtilisin-like"/>
    <property type="match status" value="1"/>
</dbReference>
<feature type="chain" id="PRO_5012259976" evidence="7">
    <location>
        <begin position="23"/>
        <end position="891"/>
    </location>
</feature>
<evidence type="ECO:0000256" key="3">
    <source>
        <dbReference type="ARBA" id="ARBA00022801"/>
    </source>
</evidence>
<reference evidence="9 10" key="1">
    <citation type="submission" date="2016-08" db="EMBL/GenBank/DDBJ databases">
        <title>A Parts List for Fungal Cellulosomes Revealed by Comparative Genomics.</title>
        <authorList>
            <consortium name="DOE Joint Genome Institute"/>
            <person name="Haitjema C.H."/>
            <person name="Gilmore S.P."/>
            <person name="Henske J.K."/>
            <person name="Solomon K.V."/>
            <person name="De Groot R."/>
            <person name="Kuo A."/>
            <person name="Mondo S.J."/>
            <person name="Salamov A.A."/>
            <person name="Labutti K."/>
            <person name="Zhao Z."/>
            <person name="Chiniquy J."/>
            <person name="Barry K."/>
            <person name="Brewer H.M."/>
            <person name="Purvine S.O."/>
            <person name="Wright A.T."/>
            <person name="Boxma B."/>
            <person name="Van Alen T."/>
            <person name="Hackstein J.H."/>
            <person name="Baker S.E."/>
            <person name="Grigoriev I.V."/>
            <person name="O'Malley M.A."/>
        </authorList>
    </citation>
    <scope>NUCLEOTIDE SEQUENCE [LARGE SCALE GENOMIC DNA]</scope>
    <source>
        <strain evidence="9 10">S4</strain>
    </source>
</reference>
<accession>A0A1Y1WVU9</accession>
<protein>
    <submittedName>
        <fullName evidence="9">Subtilisin-like protein</fullName>
    </submittedName>
</protein>
<evidence type="ECO:0000256" key="6">
    <source>
        <dbReference type="SAM" id="MobiDB-lite"/>
    </source>
</evidence>
<feature type="compositionally biased region" description="Acidic residues" evidence="6">
    <location>
        <begin position="556"/>
        <end position="565"/>
    </location>
</feature>
<feature type="region of interest" description="Disordered" evidence="6">
    <location>
        <begin position="542"/>
        <end position="565"/>
    </location>
</feature>
<gene>
    <name evidence="9" type="ORF">BCR32DRAFT_270540</name>
</gene>
<evidence type="ECO:0000256" key="2">
    <source>
        <dbReference type="ARBA" id="ARBA00022670"/>
    </source>
</evidence>